<dbReference type="AlphaFoldDB" id="A0A543CJD3"/>
<dbReference type="Pfam" id="PF13424">
    <property type="entry name" value="TPR_12"/>
    <property type="match status" value="2"/>
</dbReference>
<comment type="similarity">
    <text evidence="1">Belongs to the AfsR/DnrI/RedD regulatory family.</text>
</comment>
<dbReference type="PROSITE" id="PS51755">
    <property type="entry name" value="OMPR_PHOB"/>
    <property type="match status" value="1"/>
</dbReference>
<evidence type="ECO:0000256" key="1">
    <source>
        <dbReference type="ARBA" id="ARBA00005820"/>
    </source>
</evidence>
<dbReference type="Gene3D" id="3.40.50.300">
    <property type="entry name" value="P-loop containing nucleotide triphosphate hydrolases"/>
    <property type="match status" value="1"/>
</dbReference>
<dbReference type="InterPro" id="IPR019734">
    <property type="entry name" value="TPR_rpt"/>
</dbReference>
<dbReference type="SUPFAM" id="SSF52540">
    <property type="entry name" value="P-loop containing nucleoside triphosphate hydrolases"/>
    <property type="match status" value="1"/>
</dbReference>
<evidence type="ECO:0000313" key="8">
    <source>
        <dbReference type="EMBL" id="TQL97221.1"/>
    </source>
</evidence>
<dbReference type="InterPro" id="IPR051677">
    <property type="entry name" value="AfsR-DnrI-RedD_regulator"/>
</dbReference>
<dbReference type="PANTHER" id="PTHR35807:SF1">
    <property type="entry name" value="TRANSCRIPTIONAL REGULATOR REDD"/>
    <property type="match status" value="1"/>
</dbReference>
<dbReference type="GO" id="GO:0003677">
    <property type="term" value="F:DNA binding"/>
    <property type="evidence" value="ECO:0007669"/>
    <property type="project" value="UniProtKB-UniRule"/>
</dbReference>
<dbReference type="Gene3D" id="1.25.40.10">
    <property type="entry name" value="Tetratricopeptide repeat domain"/>
    <property type="match status" value="3"/>
</dbReference>
<dbReference type="GO" id="GO:0006355">
    <property type="term" value="P:regulation of DNA-templated transcription"/>
    <property type="evidence" value="ECO:0007669"/>
    <property type="project" value="InterPro"/>
</dbReference>
<dbReference type="EMBL" id="VFOZ01000001">
    <property type="protein sequence ID" value="TQL97221.1"/>
    <property type="molecule type" value="Genomic_DNA"/>
</dbReference>
<dbReference type="InterPro" id="IPR027417">
    <property type="entry name" value="P-loop_NTPase"/>
</dbReference>
<evidence type="ECO:0000256" key="2">
    <source>
        <dbReference type="ARBA" id="ARBA00023015"/>
    </source>
</evidence>
<dbReference type="SMART" id="SM00862">
    <property type="entry name" value="Trans_reg_C"/>
    <property type="match status" value="1"/>
</dbReference>
<dbReference type="InterPro" id="IPR016032">
    <property type="entry name" value="Sig_transdc_resp-reg_C-effctor"/>
</dbReference>
<evidence type="ECO:0000256" key="5">
    <source>
        <dbReference type="PROSITE-ProRule" id="PRU01091"/>
    </source>
</evidence>
<evidence type="ECO:0000313" key="9">
    <source>
        <dbReference type="Proteomes" id="UP000316096"/>
    </source>
</evidence>
<dbReference type="InterPro" id="IPR005158">
    <property type="entry name" value="BTAD"/>
</dbReference>
<feature type="DNA-binding region" description="OmpR/PhoB-type" evidence="5">
    <location>
        <begin position="1"/>
        <end position="92"/>
    </location>
</feature>
<dbReference type="InterPro" id="IPR042197">
    <property type="entry name" value="Apaf_helical"/>
</dbReference>
<comment type="caution">
    <text evidence="8">The sequence shown here is derived from an EMBL/GenBank/DDBJ whole genome shotgun (WGS) entry which is preliminary data.</text>
</comment>
<dbReference type="SMART" id="SM00028">
    <property type="entry name" value="TPR"/>
    <property type="match status" value="5"/>
</dbReference>
<sequence>MSGLEFRVLGPVEVSRDGRPVVVGRGVLLSVLTGLLLAEGRAVTVDGLADLVWGEDLPEHPRAALHNAVSRLRRLLGPGALETLPGAYRLRSDADHLDLLRFDRLVAAAADDAPDRAVAAMDEALALWREPLLGNLDSPVLSQDVVPRLTERHLAAVETWADLCLRLDRFTPVIERLPGLIGAHPFRERLVGQLMTALSRAGRRADALSWYDVLRTGLAEDLGIEPSQALQQLHLGILRADPDVLGAGERRPSTRTVVPRQLPPDIADFTGREAEVAGILAVLEAGDAPVVVLAGQGGIGKTALAVHCARLLITGRGGGQLYVDLRGAGAHPVDPAAALAGFLRALGVPGSAVPDNMEEQAALYRSLVAERRMVVLLDNAAGEGQVRPLLPGGPGCAVIVTSRTRLTSLAITRLIDLDVFDDDHAMDLLGRVVGHERLMAEQGHAQSIVRRCGGLPLALRIAGARLAARPHWNVEVLAQRLADTRRRLNELSHGDLDLRATMALSYDGLRTKEKCLLVRLALLDAPDFASWVGAALLDIGVEEAEDLFEVLVDARLLDIVDGGAAGSLRYRFHDLVRVYAWERAMADETALVRDAALARTLGCWLRLAEHAHQAIYGGDYSIVHGDADRWQPADEALDRLVGDRPLAWLDGERFAILATIRQSASLGMDELCWDLAWTAVTLFEHRNYGEEWRTSHEQALTAVRKAGNRRGEAAMMLSLAGRLLHHQHFYDEARALCESAGRLFAEAHDRHGQALAECRLAYVENMTGHPDSAIGHYQNACQVFRDVGDRFEEIYALRGMALIHLDRGEYETARTCVDAGLAAVTATGSHRAEAFILHALAECHLRTSDFTSAERVIERLLRVVREDLDVIGETHALLALGEALAGQGRSEDARSCLREALDLAEHCGQVTLEARALLGLGKMYTATGDTHAATINLRRSLALFRRLDAPLWQSRALRALRMAGARQEGTAATGSEERPVTVKDTSVTRAGG</sequence>
<dbReference type="SMART" id="SM01043">
    <property type="entry name" value="BTAD"/>
    <property type="match status" value="1"/>
</dbReference>
<proteinExistence type="inferred from homology"/>
<gene>
    <name evidence="8" type="ORF">FB559_2799</name>
</gene>
<dbReference type="SUPFAM" id="SSF46894">
    <property type="entry name" value="C-terminal effector domain of the bipartite response regulators"/>
    <property type="match status" value="1"/>
</dbReference>
<accession>A0A543CJD3</accession>
<dbReference type="GO" id="GO:0000160">
    <property type="term" value="P:phosphorelay signal transduction system"/>
    <property type="evidence" value="ECO:0007669"/>
    <property type="project" value="InterPro"/>
</dbReference>
<keyword evidence="4" id="KW-0804">Transcription</keyword>
<evidence type="ECO:0000256" key="4">
    <source>
        <dbReference type="ARBA" id="ARBA00023163"/>
    </source>
</evidence>
<dbReference type="OrthoDB" id="5521887at2"/>
<evidence type="ECO:0000256" key="6">
    <source>
        <dbReference type="SAM" id="MobiDB-lite"/>
    </source>
</evidence>
<feature type="domain" description="OmpR/PhoB-type" evidence="7">
    <location>
        <begin position="1"/>
        <end position="92"/>
    </location>
</feature>
<dbReference type="RefSeq" id="WP_141955979.1">
    <property type="nucleotide sequence ID" value="NZ_VFOZ01000001.1"/>
</dbReference>
<dbReference type="InterPro" id="IPR001867">
    <property type="entry name" value="OmpR/PhoB-type_DNA-bd"/>
</dbReference>
<dbReference type="Proteomes" id="UP000316096">
    <property type="component" value="Unassembled WGS sequence"/>
</dbReference>
<keyword evidence="9" id="KW-1185">Reference proteome</keyword>
<dbReference type="Gene3D" id="1.10.10.10">
    <property type="entry name" value="Winged helix-like DNA-binding domain superfamily/Winged helix DNA-binding domain"/>
    <property type="match status" value="1"/>
</dbReference>
<organism evidence="8 9">
    <name type="scientific">Actinoallomurus bryophytorum</name>
    <dbReference type="NCBI Taxonomy" id="1490222"/>
    <lineage>
        <taxon>Bacteria</taxon>
        <taxon>Bacillati</taxon>
        <taxon>Actinomycetota</taxon>
        <taxon>Actinomycetes</taxon>
        <taxon>Streptosporangiales</taxon>
        <taxon>Thermomonosporaceae</taxon>
        <taxon>Actinoallomurus</taxon>
    </lineage>
</organism>
<dbReference type="Gene3D" id="1.10.8.430">
    <property type="entry name" value="Helical domain of apoptotic protease-activating factors"/>
    <property type="match status" value="1"/>
</dbReference>
<keyword evidence="3 5" id="KW-0238">DNA-binding</keyword>
<keyword evidence="2" id="KW-0805">Transcription regulation</keyword>
<evidence type="ECO:0000256" key="3">
    <source>
        <dbReference type="ARBA" id="ARBA00023125"/>
    </source>
</evidence>
<evidence type="ECO:0000259" key="7">
    <source>
        <dbReference type="PROSITE" id="PS51755"/>
    </source>
</evidence>
<dbReference type="PRINTS" id="PR00364">
    <property type="entry name" value="DISEASERSIST"/>
</dbReference>
<dbReference type="PANTHER" id="PTHR35807">
    <property type="entry name" value="TRANSCRIPTIONAL REGULATOR REDD-RELATED"/>
    <property type="match status" value="1"/>
</dbReference>
<dbReference type="InterPro" id="IPR011990">
    <property type="entry name" value="TPR-like_helical_dom_sf"/>
</dbReference>
<feature type="region of interest" description="Disordered" evidence="6">
    <location>
        <begin position="968"/>
        <end position="992"/>
    </location>
</feature>
<dbReference type="Pfam" id="PF03704">
    <property type="entry name" value="BTAD"/>
    <property type="match status" value="1"/>
</dbReference>
<dbReference type="InterPro" id="IPR036388">
    <property type="entry name" value="WH-like_DNA-bd_sf"/>
</dbReference>
<dbReference type="CDD" id="cd15831">
    <property type="entry name" value="BTAD"/>
    <property type="match status" value="1"/>
</dbReference>
<feature type="compositionally biased region" description="Polar residues" evidence="6">
    <location>
        <begin position="983"/>
        <end position="992"/>
    </location>
</feature>
<reference evidence="8 9" key="1">
    <citation type="submission" date="2019-06" db="EMBL/GenBank/DDBJ databases">
        <title>Sequencing the genomes of 1000 actinobacteria strains.</title>
        <authorList>
            <person name="Klenk H.-P."/>
        </authorList>
    </citation>
    <scope>NUCLEOTIDE SEQUENCE [LARGE SCALE GENOMIC DNA]</scope>
    <source>
        <strain evidence="8 9">DSM 102200</strain>
    </source>
</reference>
<dbReference type="GO" id="GO:0043531">
    <property type="term" value="F:ADP binding"/>
    <property type="evidence" value="ECO:0007669"/>
    <property type="project" value="InterPro"/>
</dbReference>
<dbReference type="SUPFAM" id="SSF48452">
    <property type="entry name" value="TPR-like"/>
    <property type="match status" value="3"/>
</dbReference>
<protein>
    <submittedName>
        <fullName evidence="8">DNA-binding SARP family transcriptional activator</fullName>
    </submittedName>
</protein>
<name>A0A543CJD3_9ACTN</name>